<evidence type="ECO:0000259" key="3">
    <source>
        <dbReference type="PROSITE" id="PS50977"/>
    </source>
</evidence>
<sequence length="191" mass="22405">MKEKTADRRIRKTKYALKKGLTELMSIKSFKEISVKELTEKVDLNRGTFYLHYKDIFDMVNQIEAEMFEEFQIVLNVYNPLNVTDYPLTLLEDIFKFLKENEAICAALLSANGDIAFIEKLKNIVRAKCFHDWNLLFSKNKSDNFEYYFNYMLSGCIGLFSEWLQSGLKESPKEMAFITRSIIIQGINFIK</sequence>
<dbReference type="SUPFAM" id="SSF46689">
    <property type="entry name" value="Homeodomain-like"/>
    <property type="match status" value="1"/>
</dbReference>
<evidence type="ECO:0000313" key="5">
    <source>
        <dbReference type="Proteomes" id="UP000216411"/>
    </source>
</evidence>
<dbReference type="PANTHER" id="PTHR43479">
    <property type="entry name" value="ACREF/ENVCD OPERON REPRESSOR-RELATED"/>
    <property type="match status" value="1"/>
</dbReference>
<dbReference type="PANTHER" id="PTHR43479:SF7">
    <property type="entry name" value="TETR-FAMILY TRANSCRIPTIONAL REGULATOR"/>
    <property type="match status" value="1"/>
</dbReference>
<dbReference type="Gene3D" id="1.10.357.10">
    <property type="entry name" value="Tetracycline Repressor, domain 2"/>
    <property type="match status" value="1"/>
</dbReference>
<dbReference type="InterPro" id="IPR050624">
    <property type="entry name" value="HTH-type_Tx_Regulator"/>
</dbReference>
<dbReference type="Pfam" id="PF14278">
    <property type="entry name" value="TetR_C_8"/>
    <property type="match status" value="1"/>
</dbReference>
<evidence type="ECO:0000313" key="4">
    <source>
        <dbReference type="EMBL" id="RDY31353.1"/>
    </source>
</evidence>
<evidence type="ECO:0000256" key="1">
    <source>
        <dbReference type="ARBA" id="ARBA00023125"/>
    </source>
</evidence>
<evidence type="ECO:0000256" key="2">
    <source>
        <dbReference type="PROSITE-ProRule" id="PRU00335"/>
    </source>
</evidence>
<dbReference type="RefSeq" id="WP_094376229.1">
    <property type="nucleotide sequence ID" value="NZ_NOKA02000017.1"/>
</dbReference>
<protein>
    <submittedName>
        <fullName evidence="4">TetR/AcrR family transcriptional regulator</fullName>
    </submittedName>
</protein>
<name>A0A371JF43_9FIRM</name>
<feature type="DNA-binding region" description="H-T-H motif" evidence="2">
    <location>
        <begin position="34"/>
        <end position="53"/>
    </location>
</feature>
<gene>
    <name evidence="4" type="ORF">CG710_010150</name>
</gene>
<dbReference type="EMBL" id="NOKA02000017">
    <property type="protein sequence ID" value="RDY31353.1"/>
    <property type="molecule type" value="Genomic_DNA"/>
</dbReference>
<dbReference type="PROSITE" id="PS50977">
    <property type="entry name" value="HTH_TETR_2"/>
    <property type="match status" value="1"/>
</dbReference>
<dbReference type="GO" id="GO:0003677">
    <property type="term" value="F:DNA binding"/>
    <property type="evidence" value="ECO:0007669"/>
    <property type="project" value="UniProtKB-UniRule"/>
</dbReference>
<dbReference type="InterPro" id="IPR009057">
    <property type="entry name" value="Homeodomain-like_sf"/>
</dbReference>
<keyword evidence="1 2" id="KW-0238">DNA-binding</keyword>
<dbReference type="OrthoDB" id="9810250at2"/>
<reference evidence="4 5" key="1">
    <citation type="journal article" date="2017" name="Genome Announc.">
        <title>Draft Genome Sequence of a Sporulating and Motile Strain of Lachnotalea glycerini Isolated from Water in Quebec City, Canada.</title>
        <authorList>
            <person name="Maheux A.F."/>
            <person name="Boudreau D.K."/>
            <person name="Berube E."/>
            <person name="Boissinot M."/>
            <person name="Raymond F."/>
            <person name="Brodeur S."/>
            <person name="Corbeil J."/>
            <person name="Isabel S."/>
            <person name="Omar R.F."/>
            <person name="Bergeron M.G."/>
        </authorList>
    </citation>
    <scope>NUCLEOTIDE SEQUENCE [LARGE SCALE GENOMIC DNA]</scope>
    <source>
        <strain evidence="4 5">CCRI-19302</strain>
    </source>
</reference>
<accession>A0A371JF43</accession>
<dbReference type="InterPro" id="IPR039532">
    <property type="entry name" value="TetR_C_Firmicutes"/>
</dbReference>
<dbReference type="InterPro" id="IPR001647">
    <property type="entry name" value="HTH_TetR"/>
</dbReference>
<organism evidence="4 5">
    <name type="scientific">Lachnotalea glycerini</name>
    <dbReference type="NCBI Taxonomy" id="1763509"/>
    <lineage>
        <taxon>Bacteria</taxon>
        <taxon>Bacillati</taxon>
        <taxon>Bacillota</taxon>
        <taxon>Clostridia</taxon>
        <taxon>Lachnospirales</taxon>
        <taxon>Lachnospiraceae</taxon>
        <taxon>Lachnotalea</taxon>
    </lineage>
</organism>
<comment type="caution">
    <text evidence="4">The sequence shown here is derived from an EMBL/GenBank/DDBJ whole genome shotgun (WGS) entry which is preliminary data.</text>
</comment>
<feature type="domain" description="HTH tetR-type" evidence="3">
    <location>
        <begin position="11"/>
        <end position="71"/>
    </location>
</feature>
<proteinExistence type="predicted"/>
<keyword evidence="5" id="KW-1185">Reference proteome</keyword>
<dbReference type="AlphaFoldDB" id="A0A371JF43"/>
<dbReference type="Proteomes" id="UP000216411">
    <property type="component" value="Unassembled WGS sequence"/>
</dbReference>